<dbReference type="KEGG" id="mfy:HH212_03455"/>
<dbReference type="GO" id="GO:0004683">
    <property type="term" value="F:calcium/calmodulin-dependent protein kinase activity"/>
    <property type="evidence" value="ECO:0007669"/>
    <property type="project" value="InterPro"/>
</dbReference>
<accession>A0A7Z2ZVA9</accession>
<dbReference type="CDD" id="cd00531">
    <property type="entry name" value="NTF2_like"/>
    <property type="match status" value="1"/>
</dbReference>
<proteinExistence type="predicted"/>
<dbReference type="NCBIfam" id="TIGR02246">
    <property type="entry name" value="SgcJ/EcaC family oxidoreductase"/>
    <property type="match status" value="1"/>
</dbReference>
<dbReference type="InterPro" id="IPR032710">
    <property type="entry name" value="NTF2-like_dom_sf"/>
</dbReference>
<dbReference type="Pfam" id="PF08332">
    <property type="entry name" value="CaMKII_AD"/>
    <property type="match status" value="1"/>
</dbReference>
<feature type="domain" description="Calcium/calmodulin-dependent protein kinase II association-domain" evidence="1">
    <location>
        <begin position="31"/>
        <end position="152"/>
    </location>
</feature>
<evidence type="ECO:0000259" key="1">
    <source>
        <dbReference type="Pfam" id="PF08332"/>
    </source>
</evidence>
<dbReference type="AlphaFoldDB" id="A0A7Z2ZVA9"/>
<dbReference type="InterPro" id="IPR011944">
    <property type="entry name" value="Steroid_delta5-4_isomerase"/>
</dbReference>
<organism evidence="2 3">
    <name type="scientific">Massilia forsythiae</name>
    <dbReference type="NCBI Taxonomy" id="2728020"/>
    <lineage>
        <taxon>Bacteria</taxon>
        <taxon>Pseudomonadati</taxon>
        <taxon>Pseudomonadota</taxon>
        <taxon>Betaproteobacteria</taxon>
        <taxon>Burkholderiales</taxon>
        <taxon>Oxalobacteraceae</taxon>
        <taxon>Telluria group</taxon>
        <taxon>Massilia</taxon>
    </lineage>
</organism>
<dbReference type="Gene3D" id="3.10.450.50">
    <property type="match status" value="1"/>
</dbReference>
<dbReference type="InterPro" id="IPR016887">
    <property type="entry name" value="UCP028470_steroid_isom-rel"/>
</dbReference>
<gene>
    <name evidence="2" type="ORF">HH212_03455</name>
</gene>
<evidence type="ECO:0000313" key="2">
    <source>
        <dbReference type="EMBL" id="QJE03160.1"/>
    </source>
</evidence>
<reference evidence="2 3" key="1">
    <citation type="submission" date="2020-04" db="EMBL/GenBank/DDBJ databases">
        <title>Genome sequencing of novel species.</title>
        <authorList>
            <person name="Heo J."/>
            <person name="Kim S.-J."/>
            <person name="Kim J.-S."/>
            <person name="Hong S.-B."/>
            <person name="Kwon S.-W."/>
        </authorList>
    </citation>
    <scope>NUCLEOTIDE SEQUENCE [LARGE SCALE GENOMIC DNA]</scope>
    <source>
        <strain evidence="2 3">GN2-R2</strain>
    </source>
</reference>
<keyword evidence="3" id="KW-1185">Reference proteome</keyword>
<evidence type="ECO:0000313" key="3">
    <source>
        <dbReference type="Proteomes" id="UP000502415"/>
    </source>
</evidence>
<dbReference type="Proteomes" id="UP000502415">
    <property type="component" value="Chromosome"/>
</dbReference>
<name>A0A7Z2ZVA9_9BURK</name>
<protein>
    <submittedName>
        <fullName evidence="2">SgcJ/EcaC family oxidoreductase</fullName>
    </submittedName>
</protein>
<dbReference type="InterPro" id="IPR013543">
    <property type="entry name" value="Ca/CaM-dep_prot_kinase-assoc"/>
</dbReference>
<dbReference type="PIRSF" id="PIRSF028470">
    <property type="entry name" value="UCP028470"/>
    <property type="match status" value="1"/>
</dbReference>
<dbReference type="EMBL" id="CP051685">
    <property type="protein sequence ID" value="QJE03160.1"/>
    <property type="molecule type" value="Genomic_DNA"/>
</dbReference>
<sequence>MLAAAATATVQARDLPKVYGEEATVPANGAEKEIAALFDHWEAALETGKPEEMVKLYARDGVLQPTVSNRVRTTPADIQDYFVHFMALKPHGHINYRQIRLLGPDTALDSGVYTFDIVRDGKPAKVQARYTYVYEKIGGEWKIMNHHSSAMPEQVVVEKVVAEKVAAN</sequence>
<dbReference type="GO" id="GO:0005516">
    <property type="term" value="F:calmodulin binding"/>
    <property type="evidence" value="ECO:0007669"/>
    <property type="project" value="InterPro"/>
</dbReference>
<dbReference type="SUPFAM" id="SSF54427">
    <property type="entry name" value="NTF2-like"/>
    <property type="match status" value="1"/>
</dbReference>